<feature type="signal peptide" evidence="1">
    <location>
        <begin position="1"/>
        <end position="21"/>
    </location>
</feature>
<dbReference type="Proteomes" id="UP000306229">
    <property type="component" value="Chromosome"/>
</dbReference>
<evidence type="ECO:0000313" key="2">
    <source>
        <dbReference type="EMBL" id="QCX40869.1"/>
    </source>
</evidence>
<evidence type="ECO:0000256" key="1">
    <source>
        <dbReference type="SAM" id="SignalP"/>
    </source>
</evidence>
<name>A0A5B7TVL7_9FLAO</name>
<gene>
    <name evidence="2" type="ORF">FF125_21375</name>
</gene>
<sequence>MKTTVKILSALLICFVCISCDDDILDVDFDTTIKSTIVAHVNQGQETINESVDLSMDNNDTHDYLNKIKDVKIKKLTYKIISFSGNTEAYVDIDFYANTIILKTEGFNVKSAYDASTIFEVTDVSKLNSMADLLKNNKSIIVGISGQTTSDESDTSFNIVVTAELEVTANPL</sequence>
<protein>
    <submittedName>
        <fullName evidence="2">Uncharacterized protein</fullName>
    </submittedName>
</protein>
<dbReference type="OrthoDB" id="1430864at2"/>
<dbReference type="EMBL" id="CP040749">
    <property type="protein sequence ID" value="QCX40869.1"/>
    <property type="molecule type" value="Genomic_DNA"/>
</dbReference>
<organism evidence="2 3">
    <name type="scientific">Aureibaculum algae</name>
    <dbReference type="NCBI Taxonomy" id="2584122"/>
    <lineage>
        <taxon>Bacteria</taxon>
        <taxon>Pseudomonadati</taxon>
        <taxon>Bacteroidota</taxon>
        <taxon>Flavobacteriia</taxon>
        <taxon>Flavobacteriales</taxon>
        <taxon>Flavobacteriaceae</taxon>
        <taxon>Aureibaculum</taxon>
    </lineage>
</organism>
<dbReference type="KEGG" id="fbe:FF125_21375"/>
<dbReference type="RefSeq" id="WP_138952181.1">
    <property type="nucleotide sequence ID" value="NZ_CP040749.1"/>
</dbReference>
<proteinExistence type="predicted"/>
<reference evidence="2 3" key="1">
    <citation type="submission" date="2019-05" db="EMBL/GenBank/DDBJ databases">
        <title>Algicella ahnfeltiae gen. nov., sp. nov., a novel marine bacterium of the family Flavobacteriaceae isolated from a red alga.</title>
        <authorList>
            <person name="Nedashkovskaya O.I."/>
            <person name="Kukhlevskiy A.D."/>
            <person name="Kim S.-G."/>
            <person name="Zhukova N.V."/>
            <person name="Mikhailov V.V."/>
        </authorList>
    </citation>
    <scope>NUCLEOTIDE SEQUENCE [LARGE SCALE GENOMIC DNA]</scope>
    <source>
        <strain evidence="2 3">10Alg115</strain>
    </source>
</reference>
<dbReference type="AlphaFoldDB" id="A0A5B7TVL7"/>
<evidence type="ECO:0000313" key="3">
    <source>
        <dbReference type="Proteomes" id="UP000306229"/>
    </source>
</evidence>
<keyword evidence="1" id="KW-0732">Signal</keyword>
<feature type="chain" id="PRO_5022942574" evidence="1">
    <location>
        <begin position="22"/>
        <end position="172"/>
    </location>
</feature>
<keyword evidence="3" id="KW-1185">Reference proteome</keyword>
<accession>A0A5B7TVL7</accession>